<dbReference type="OrthoDB" id="3692931at2"/>
<name>A0A2T0SGB2_9PSEU</name>
<dbReference type="InterPro" id="IPR025851">
    <property type="entry name" value="SUKH-4"/>
</dbReference>
<dbReference type="Pfam" id="PF14435">
    <property type="entry name" value="SUKH-4"/>
    <property type="match status" value="1"/>
</dbReference>
<gene>
    <name evidence="1" type="ORF">CLV43_12141</name>
</gene>
<sequence length="169" mass="19121">MEPLELYEHSLSAPLDDLVVPSVQTMPPASVTSWRLPDADLRAYRRWGLPVIAPSELRPSFDAVIEDEDRVYYRLGTLSHADLVTAADTGTVEGFSTLETATVPRYWVNGSGALLVETAWRWYGVNTALRAAPFDDETYDRLDRFFELVREKDPTVGEDSLWWGLVEGW</sequence>
<protein>
    <submittedName>
        <fullName evidence="1">SUKH-4 immunity protein of toxin-antitoxin system</fullName>
    </submittedName>
</protein>
<reference evidence="1 2" key="1">
    <citation type="submission" date="2018-03" db="EMBL/GenBank/DDBJ databases">
        <title>Genomic Encyclopedia of Archaeal and Bacterial Type Strains, Phase II (KMG-II): from individual species to whole genera.</title>
        <authorList>
            <person name="Goeker M."/>
        </authorList>
    </citation>
    <scope>NUCLEOTIDE SEQUENCE [LARGE SCALE GENOMIC DNA]</scope>
    <source>
        <strain evidence="1 2">DSM 44720</strain>
    </source>
</reference>
<dbReference type="Proteomes" id="UP000239494">
    <property type="component" value="Unassembled WGS sequence"/>
</dbReference>
<dbReference type="RefSeq" id="WP_106196349.1">
    <property type="nucleotide sequence ID" value="NZ_PVTF01000021.1"/>
</dbReference>
<organism evidence="1 2">
    <name type="scientific">Umezawaea tangerina</name>
    <dbReference type="NCBI Taxonomy" id="84725"/>
    <lineage>
        <taxon>Bacteria</taxon>
        <taxon>Bacillati</taxon>
        <taxon>Actinomycetota</taxon>
        <taxon>Actinomycetes</taxon>
        <taxon>Pseudonocardiales</taxon>
        <taxon>Pseudonocardiaceae</taxon>
        <taxon>Umezawaea</taxon>
    </lineage>
</organism>
<dbReference type="EMBL" id="PVTF01000021">
    <property type="protein sequence ID" value="PRY32447.1"/>
    <property type="molecule type" value="Genomic_DNA"/>
</dbReference>
<accession>A0A2T0SGB2</accession>
<evidence type="ECO:0000313" key="1">
    <source>
        <dbReference type="EMBL" id="PRY32447.1"/>
    </source>
</evidence>
<comment type="caution">
    <text evidence="1">The sequence shown here is derived from an EMBL/GenBank/DDBJ whole genome shotgun (WGS) entry which is preliminary data.</text>
</comment>
<keyword evidence="2" id="KW-1185">Reference proteome</keyword>
<evidence type="ECO:0000313" key="2">
    <source>
        <dbReference type="Proteomes" id="UP000239494"/>
    </source>
</evidence>
<proteinExistence type="predicted"/>
<dbReference type="AlphaFoldDB" id="A0A2T0SGB2"/>